<sequence>MTTKQCIFRLLAFSPRQLSSLRMHDKELECSVAGDSLLNCIEISSDDDSGPTKQSQNSFPGSQRLWKKVSRPRGYVPQSRAAFLRDWMDRSISPDSPPPPSPISRRQAPTTGTKTSNGLPLKHKKIAQASSQRKRSASPEVPAPPRPSTRKRSPLPPVPAPWPVPQRPSTQRSAAETQVKEGPPKRPRDEEAGPGQRRRRLCAGCGGRRPECFSNNPTAVGYYYATDSDSSEDEMCNGSIRPVRRRLIRVEEE</sequence>
<feature type="region of interest" description="Disordered" evidence="1">
    <location>
        <begin position="44"/>
        <end position="73"/>
    </location>
</feature>
<proteinExistence type="predicted"/>
<feature type="compositionally biased region" description="Basic and acidic residues" evidence="1">
    <location>
        <begin position="178"/>
        <end position="191"/>
    </location>
</feature>
<protein>
    <submittedName>
        <fullName evidence="2">Uncharacterized protein</fullName>
    </submittedName>
</protein>
<comment type="caution">
    <text evidence="2">The sequence shown here is derived from an EMBL/GenBank/DDBJ whole genome shotgun (WGS) entry which is preliminary data.</text>
</comment>
<organism evidence="2 3">
    <name type="scientific">Ephemerocybe angulata</name>
    <dbReference type="NCBI Taxonomy" id="980116"/>
    <lineage>
        <taxon>Eukaryota</taxon>
        <taxon>Fungi</taxon>
        <taxon>Dikarya</taxon>
        <taxon>Basidiomycota</taxon>
        <taxon>Agaricomycotina</taxon>
        <taxon>Agaricomycetes</taxon>
        <taxon>Agaricomycetidae</taxon>
        <taxon>Agaricales</taxon>
        <taxon>Agaricineae</taxon>
        <taxon>Psathyrellaceae</taxon>
        <taxon>Ephemerocybe</taxon>
    </lineage>
</organism>
<keyword evidence="3" id="KW-1185">Reference proteome</keyword>
<evidence type="ECO:0000313" key="2">
    <source>
        <dbReference type="EMBL" id="KAF6749129.1"/>
    </source>
</evidence>
<dbReference type="AlphaFoldDB" id="A0A8H6HM25"/>
<evidence type="ECO:0000313" key="3">
    <source>
        <dbReference type="Proteomes" id="UP000521943"/>
    </source>
</evidence>
<feature type="region of interest" description="Disordered" evidence="1">
    <location>
        <begin position="89"/>
        <end position="210"/>
    </location>
</feature>
<dbReference type="EMBL" id="JACGCI010000066">
    <property type="protein sequence ID" value="KAF6749129.1"/>
    <property type="molecule type" value="Genomic_DNA"/>
</dbReference>
<dbReference type="Proteomes" id="UP000521943">
    <property type="component" value="Unassembled WGS sequence"/>
</dbReference>
<feature type="compositionally biased region" description="Pro residues" evidence="1">
    <location>
        <begin position="154"/>
        <end position="166"/>
    </location>
</feature>
<feature type="compositionally biased region" description="Basic residues" evidence="1">
    <location>
        <begin position="121"/>
        <end position="136"/>
    </location>
</feature>
<evidence type="ECO:0000256" key="1">
    <source>
        <dbReference type="SAM" id="MobiDB-lite"/>
    </source>
</evidence>
<name>A0A8H6HM25_9AGAR</name>
<reference evidence="2 3" key="1">
    <citation type="submission" date="2020-07" db="EMBL/GenBank/DDBJ databases">
        <title>Comparative genomics of pyrophilous fungi reveals a link between fire events and developmental genes.</title>
        <authorList>
            <consortium name="DOE Joint Genome Institute"/>
            <person name="Steindorff A.S."/>
            <person name="Carver A."/>
            <person name="Calhoun S."/>
            <person name="Stillman K."/>
            <person name="Liu H."/>
            <person name="Lipzen A."/>
            <person name="Pangilinan J."/>
            <person name="Labutti K."/>
            <person name="Bruns T.D."/>
            <person name="Grigoriev I.V."/>
        </authorList>
    </citation>
    <scope>NUCLEOTIDE SEQUENCE [LARGE SCALE GENOMIC DNA]</scope>
    <source>
        <strain evidence="2 3">CBS 144469</strain>
    </source>
</reference>
<accession>A0A8H6HM25</accession>
<feature type="compositionally biased region" description="Polar residues" evidence="1">
    <location>
        <begin position="51"/>
        <end position="61"/>
    </location>
</feature>
<feature type="compositionally biased region" description="Polar residues" evidence="1">
    <location>
        <begin position="107"/>
        <end position="118"/>
    </location>
</feature>
<gene>
    <name evidence="2" type="ORF">DFP72DRAFT_1073685</name>
</gene>